<dbReference type="Proteomes" id="UP000245998">
    <property type="component" value="Unassembled WGS sequence"/>
</dbReference>
<dbReference type="RefSeq" id="WP_116556156.1">
    <property type="nucleotide sequence ID" value="NZ_QCZG01000058.1"/>
</dbReference>
<dbReference type="OrthoDB" id="2382185at2"/>
<dbReference type="AlphaFoldDB" id="A0A2U1JP72"/>
<evidence type="ECO:0000313" key="2">
    <source>
        <dbReference type="EMBL" id="PWA06628.1"/>
    </source>
</evidence>
<organism evidence="2 3">
    <name type="scientific">Pueribacillus theae</name>
    <dbReference type="NCBI Taxonomy" id="2171751"/>
    <lineage>
        <taxon>Bacteria</taxon>
        <taxon>Bacillati</taxon>
        <taxon>Bacillota</taxon>
        <taxon>Bacilli</taxon>
        <taxon>Bacillales</taxon>
        <taxon>Bacillaceae</taxon>
        <taxon>Pueribacillus</taxon>
    </lineage>
</organism>
<evidence type="ECO:0000313" key="3">
    <source>
        <dbReference type="Proteomes" id="UP000245998"/>
    </source>
</evidence>
<name>A0A2U1JP72_9BACI</name>
<dbReference type="EMBL" id="QCZG01000058">
    <property type="protein sequence ID" value="PWA06628.1"/>
    <property type="molecule type" value="Genomic_DNA"/>
</dbReference>
<keyword evidence="3" id="KW-1185">Reference proteome</keyword>
<proteinExistence type="predicted"/>
<dbReference type="Gene3D" id="3.10.450.310">
    <property type="match status" value="1"/>
</dbReference>
<comment type="caution">
    <text evidence="2">The sequence shown here is derived from an EMBL/GenBank/DDBJ whole genome shotgun (WGS) entry which is preliminary data.</text>
</comment>
<dbReference type="CDD" id="cd15787">
    <property type="entry name" value="YycH_N"/>
    <property type="match status" value="1"/>
</dbReference>
<feature type="domain" description="Regulatory protein YycH" evidence="1">
    <location>
        <begin position="4"/>
        <end position="428"/>
    </location>
</feature>
<dbReference type="Gene3D" id="3.30.310.160">
    <property type="entry name" value="YycH protein, domain 2"/>
    <property type="match status" value="1"/>
</dbReference>
<evidence type="ECO:0000259" key="1">
    <source>
        <dbReference type="Pfam" id="PF07435"/>
    </source>
</evidence>
<dbReference type="InterPro" id="IPR009996">
    <property type="entry name" value="YycH"/>
</dbReference>
<accession>A0A2U1JP72</accession>
<gene>
    <name evidence="2" type="ORF">DCC39_17360</name>
</gene>
<dbReference type="InterPro" id="IPR042274">
    <property type="entry name" value="YycH/YycI_2"/>
</dbReference>
<reference evidence="2 3" key="1">
    <citation type="submission" date="2018-04" db="EMBL/GenBank/DDBJ databases">
        <title>Camelliibacillus theae gen. nov., sp. nov., isolated from Pu'er tea.</title>
        <authorList>
            <person name="Niu L."/>
        </authorList>
    </citation>
    <scope>NUCLEOTIDE SEQUENCE [LARGE SCALE GENOMIC DNA]</scope>
    <source>
        <strain evidence="2 3">T8</strain>
    </source>
</reference>
<dbReference type="Pfam" id="PF07435">
    <property type="entry name" value="YycH"/>
    <property type="match status" value="1"/>
</dbReference>
<sequence>MTFEKFKTITLNVLVLLSLLLTYKMWTFQPNYEQLGNLETIEKVTLGSERPLSEVVLPIHVLYHNDGKHMGAYNENDYHSVYELFLDGEYRGLDVHSLNLKRLNNIIEREKSIEFVFPDGFPMEIFNQLLDFEDPDKSLTDVERVVIFEQLENNRIQTYAWFISFDGKNYLEAQVTNQTFGAYEDLYNQQKNTFLEVEPMDVNPNRPKFYFPVKAIETNKFQAYPSPISEPDLTKALFQDSNVVRASNFEEGVRSYTDGNRELKLYVNSNYLTYINPSRRGERFMTQDSPLLQAYRFVNQHGGFMDPHMLANINKYPDQKTEIDFQLLFNGYPAFDARVAELEVVWQDDEVFEYKRSMETISDSVVYEEPDPMNLLSASELETFFKESELYNVNDIENVTLGYTINEYDGYVVFTPNWYVHYQGKWEVLLKEDSQ</sequence>
<protein>
    <recommendedName>
        <fullName evidence="1">Regulatory protein YycH domain-containing protein</fullName>
    </recommendedName>
</protein>